<keyword evidence="11" id="KW-1185">Reference proteome</keyword>
<evidence type="ECO:0000256" key="7">
    <source>
        <dbReference type="ARBA" id="ARBA00044504"/>
    </source>
</evidence>
<dbReference type="InterPro" id="IPR044770">
    <property type="entry name" value="MFS_spinster-like"/>
</dbReference>
<keyword evidence="3 8" id="KW-0812">Transmembrane</keyword>
<dbReference type="InterPro" id="IPR011701">
    <property type="entry name" value="MFS"/>
</dbReference>
<keyword evidence="5 8" id="KW-0472">Membrane</keyword>
<feature type="transmembrane region" description="Helical" evidence="8">
    <location>
        <begin position="686"/>
        <end position="706"/>
    </location>
</feature>
<feature type="transmembrane region" description="Helical" evidence="8">
    <location>
        <begin position="1189"/>
        <end position="1209"/>
    </location>
</feature>
<evidence type="ECO:0000256" key="1">
    <source>
        <dbReference type="ARBA" id="ARBA00004141"/>
    </source>
</evidence>
<proteinExistence type="inferred from homology"/>
<evidence type="ECO:0000256" key="8">
    <source>
        <dbReference type="SAM" id="Phobius"/>
    </source>
</evidence>
<evidence type="ECO:0000256" key="5">
    <source>
        <dbReference type="ARBA" id="ARBA00023136"/>
    </source>
</evidence>
<name>A0A9J5Z7F8_SOLCO</name>
<feature type="transmembrane region" description="Helical" evidence="8">
    <location>
        <begin position="123"/>
        <end position="142"/>
    </location>
</feature>
<organism evidence="10 11">
    <name type="scientific">Solanum commersonii</name>
    <name type="common">Commerson's wild potato</name>
    <name type="synonym">Commerson's nightshade</name>
    <dbReference type="NCBI Taxonomy" id="4109"/>
    <lineage>
        <taxon>Eukaryota</taxon>
        <taxon>Viridiplantae</taxon>
        <taxon>Streptophyta</taxon>
        <taxon>Embryophyta</taxon>
        <taxon>Tracheophyta</taxon>
        <taxon>Spermatophyta</taxon>
        <taxon>Magnoliopsida</taxon>
        <taxon>eudicotyledons</taxon>
        <taxon>Gunneridae</taxon>
        <taxon>Pentapetalae</taxon>
        <taxon>asterids</taxon>
        <taxon>lamiids</taxon>
        <taxon>Solanales</taxon>
        <taxon>Solanaceae</taxon>
        <taxon>Solanoideae</taxon>
        <taxon>Solaneae</taxon>
        <taxon>Solanum</taxon>
    </lineage>
</organism>
<feature type="transmembrane region" description="Helical" evidence="8">
    <location>
        <begin position="964"/>
        <end position="983"/>
    </location>
</feature>
<feature type="domain" description="Major facilitator superfamily (MFS) profile" evidence="9">
    <location>
        <begin position="29"/>
        <end position="437"/>
    </location>
</feature>
<feature type="transmembrane region" description="Helical" evidence="8">
    <location>
        <begin position="154"/>
        <end position="176"/>
    </location>
</feature>
<evidence type="ECO:0000256" key="3">
    <source>
        <dbReference type="ARBA" id="ARBA00022692"/>
    </source>
</evidence>
<dbReference type="OrthoDB" id="440755at2759"/>
<dbReference type="InterPro" id="IPR020846">
    <property type="entry name" value="MFS_dom"/>
</dbReference>
<evidence type="ECO:0000313" key="11">
    <source>
        <dbReference type="Proteomes" id="UP000824120"/>
    </source>
</evidence>
<feature type="transmembrane region" description="Helical" evidence="8">
    <location>
        <begin position="837"/>
        <end position="860"/>
    </location>
</feature>
<dbReference type="CDD" id="cd17328">
    <property type="entry name" value="MFS_spinster_like"/>
    <property type="match status" value="2"/>
</dbReference>
<keyword evidence="2" id="KW-0813">Transport</keyword>
<gene>
    <name evidence="10" type="ORF">H5410_028880</name>
</gene>
<feature type="transmembrane region" description="Helical" evidence="8">
    <location>
        <begin position="744"/>
        <end position="762"/>
    </location>
</feature>
<feature type="transmembrane region" description="Helical" evidence="8">
    <location>
        <begin position="284"/>
        <end position="304"/>
    </location>
</feature>
<dbReference type="GO" id="GO:0022857">
    <property type="term" value="F:transmembrane transporter activity"/>
    <property type="evidence" value="ECO:0007669"/>
    <property type="project" value="InterPro"/>
</dbReference>
<dbReference type="InterPro" id="IPR036259">
    <property type="entry name" value="MFS_trans_sf"/>
</dbReference>
<feature type="transmembrane region" description="Helical" evidence="8">
    <location>
        <begin position="1263"/>
        <end position="1281"/>
    </location>
</feature>
<comment type="caution">
    <text evidence="10">The sequence shown here is derived from an EMBL/GenBank/DDBJ whole genome shotgun (WGS) entry which is preliminary data.</text>
</comment>
<evidence type="ECO:0000313" key="10">
    <source>
        <dbReference type="EMBL" id="KAG5607388.1"/>
    </source>
</evidence>
<feature type="domain" description="Major facilitator superfamily (MFS) profile" evidence="9">
    <location>
        <begin position="898"/>
        <end position="1333"/>
    </location>
</feature>
<dbReference type="PANTHER" id="PTHR23505:SF81">
    <property type="entry name" value="TETRACYCLINE RESISTANCE PROTEIN, CLASS B-LIKE"/>
    <property type="match status" value="1"/>
</dbReference>
<feature type="transmembrane region" description="Helical" evidence="8">
    <location>
        <begin position="1057"/>
        <end position="1077"/>
    </location>
</feature>
<comment type="similarity">
    <text evidence="7">Belongs to the major facilitator superfamily. Phosphate:H(+) symporter (TC 2.A.1.9) family.</text>
</comment>
<feature type="transmembrane region" description="Helical" evidence="8">
    <location>
        <begin position="1022"/>
        <end position="1045"/>
    </location>
</feature>
<feature type="transmembrane region" description="Helical" evidence="8">
    <location>
        <begin position="1155"/>
        <end position="1177"/>
    </location>
</feature>
<evidence type="ECO:0000259" key="9">
    <source>
        <dbReference type="PROSITE" id="PS50850"/>
    </source>
</evidence>
<feature type="transmembrane region" description="Helical" evidence="8">
    <location>
        <begin position="188"/>
        <end position="208"/>
    </location>
</feature>
<feature type="transmembrane region" description="Helical" evidence="8">
    <location>
        <begin position="95"/>
        <end position="117"/>
    </location>
</feature>
<feature type="transmembrane region" description="Helical" evidence="8">
    <location>
        <begin position="989"/>
        <end position="1010"/>
    </location>
</feature>
<evidence type="ECO:0000256" key="4">
    <source>
        <dbReference type="ARBA" id="ARBA00022989"/>
    </source>
</evidence>
<feature type="transmembrane region" description="Helical" evidence="8">
    <location>
        <begin position="316"/>
        <end position="339"/>
    </location>
</feature>
<dbReference type="SUPFAM" id="SSF103473">
    <property type="entry name" value="MFS general substrate transporter"/>
    <property type="match status" value="3"/>
</dbReference>
<sequence>MKRSDDEYSLLGLLIEILMVMMKFKNNLTLTLINFAAIMEMADESLLPGVYKEVGKDLCIDPAGLGSLSLYRSLVQCLCYPLAAFLAARHNRANVIALGAFLWSGATFLVAISSTFAEIAISRGLNGIGLAIVTPAILSLVADSTHDTNHGTAFGWLAQTGSFGAIVGGTMSVLITETSCMGIPGWRFSFHLVGIISVFVGVLVLLFAKDPRFLDRDVNANDQLSLEPFQEQVRELLKEAKAVIKVPSFKIIVAQGIFRSFHGTSLRFTTMWLELVGFSHKTTALISTFFVVSMPIGAVFGGFIGDVWAKHLPNSGRIIVSQISTGSAIPLAAILLLLLPNDPKTAFLHGLFLPIFAEIVPERARTSIYALDRCFETLLASFAPLLVGSLAQQVFGYKPIPEGSSSSGEIETDRQNAASLAKAMYTAIGIPMIDESRNLPYEEQQPLLEHDEHRLLSIIMVMMKAKNNLTLILINFAAIMKMADESLLPEVYKEVGKDLNIDPAGLGSLSLYRSLVQCLCYPLAAFLAACHNRANVIALDSNFESIEWNRTCNCHTSNPISRSFGAIVGGTMSVLIAETSYMGIPGWIISFHLVGIISVLVGLLVHLFAKDPRFLDRDVNANDQPPPEPFQEQVSGFLKEAKTVIKVPSFKIIVAQGVFRSFLGTSLSFSTMWLELVGFSHKKTALMSTFFVVSMSIGAVFGGFIWAKHLPNSGRITVSQISTGSAIPLAAILLLQLPNDPKTALLHGLVLFILGFCASWSGPATNSPIFAEIVPERARTSIYALDRSLETILASFAPLLVGTLAQKVFGYKPIPEGSSTSGEIEKDRQNAASLDKAMYTAIGIPMVICCSIYSFLYFTYPRDRDRVLSQQIDETHNHPYEEQQPLLEQRLLQSDKLTLVLVNIAGIMEKADEALLPNVYKEVGKDLHTDPTGLGSLTLFRSLVQCLCYPLAAYLSTRHNRAHVIAFGAFLWSAATFLVAISSTFTQIAISRGLNGIGLAIVTPAIQSLVADSTHETNRGTAFGWLELTSSFGSIVGGTMSVLIAETSFMGIPGWRISFHLVGIISVLVGFLVYFFANDPRYLGSKADKGKDQLQVKPFKEEVSELLKEAKTVIKVPSFQILIAQGVSGTFPWSALSFATMWLELMGFSHKTTALLWTLFQVSQSLGALFGGFMGDVLAKRLPNSGRIILSQISTGSAIPLAAILLLLLPNDPKTATLHGLVLFIMGSIISWCGPATNNPIFAEIVPERARTSIYALDRSFETIVSSFAPLVVGILAQQVFGYKPIPEGSTGSQEIETDRQNAASLAKALYTAIGIPMVICCFIYSFLYCTYPQDRDHVRLQLIEETGNSPSEEQLPLLENDEHGILSAIHKTVLINRGLKGQGITRSVSDSDSEAVEGEDSSYLYQCKLYGSSCCMEGTQHVVPLLFKALKLKEEAKQSIFFIETHNLIKSKAYIFVEFKTNYFECETSNLCLDKS</sequence>
<reference evidence="10 11" key="1">
    <citation type="submission" date="2020-09" db="EMBL/GenBank/DDBJ databases">
        <title>De no assembly of potato wild relative species, Solanum commersonii.</title>
        <authorList>
            <person name="Cho K."/>
        </authorList>
    </citation>
    <scope>NUCLEOTIDE SEQUENCE [LARGE SCALE GENOMIC DNA]</scope>
    <source>
        <strain evidence="10">LZ3.2</strain>
        <tissue evidence="10">Leaf</tissue>
    </source>
</reference>
<dbReference type="Pfam" id="PF07690">
    <property type="entry name" value="MFS_1"/>
    <property type="match status" value="3"/>
</dbReference>
<evidence type="ECO:0000256" key="6">
    <source>
        <dbReference type="ARBA" id="ARBA00024338"/>
    </source>
</evidence>
<comment type="subcellular location">
    <subcellularLocation>
        <location evidence="1">Membrane</location>
        <topology evidence="1">Multi-pass membrane protein</topology>
    </subcellularLocation>
</comment>
<feature type="transmembrane region" description="Helical" evidence="8">
    <location>
        <begin position="1121"/>
        <end position="1143"/>
    </location>
</feature>
<feature type="transmembrane region" description="Helical" evidence="8">
    <location>
        <begin position="718"/>
        <end position="737"/>
    </location>
</feature>
<keyword evidence="4 8" id="KW-1133">Transmembrane helix</keyword>
<dbReference type="PANTHER" id="PTHR23505">
    <property type="entry name" value="SPINSTER"/>
    <property type="match status" value="1"/>
</dbReference>
<dbReference type="EMBL" id="JACXVP010000005">
    <property type="protein sequence ID" value="KAG5607388.1"/>
    <property type="molecule type" value="Genomic_DNA"/>
</dbReference>
<dbReference type="Proteomes" id="UP000824120">
    <property type="component" value="Chromosome 5"/>
</dbReference>
<dbReference type="PROSITE" id="PS50850">
    <property type="entry name" value="MFS"/>
    <property type="match status" value="2"/>
</dbReference>
<evidence type="ECO:0000256" key="2">
    <source>
        <dbReference type="ARBA" id="ARBA00022448"/>
    </source>
</evidence>
<dbReference type="Gene3D" id="1.20.1250.20">
    <property type="entry name" value="MFS general substrate transporter like domains"/>
    <property type="match status" value="3"/>
</dbReference>
<dbReference type="FunFam" id="1.20.1250.20:FF:000520">
    <property type="entry name" value="Major facilitator superfamily protein"/>
    <property type="match status" value="1"/>
</dbReference>
<accession>A0A9J5Z7F8</accession>
<feature type="transmembrane region" description="Helical" evidence="8">
    <location>
        <begin position="587"/>
        <end position="609"/>
    </location>
</feature>
<comment type="similarity">
    <text evidence="6">Belongs to the major facilitator superfamily. Spinster (TC 2.A.1.49) family.</text>
</comment>
<protein>
    <recommendedName>
        <fullName evidence="9">Major facilitator superfamily (MFS) profile domain-containing protein</fullName>
    </recommendedName>
</protein>
<feature type="transmembrane region" description="Helical" evidence="8">
    <location>
        <begin position="1309"/>
        <end position="1332"/>
    </location>
</feature>
<dbReference type="GO" id="GO:0016020">
    <property type="term" value="C:membrane"/>
    <property type="evidence" value="ECO:0007669"/>
    <property type="project" value="UniProtKB-SubCell"/>
</dbReference>
<feature type="transmembrane region" description="Helical" evidence="8">
    <location>
        <begin position="1221"/>
        <end position="1242"/>
    </location>
</feature>